<sequence>MLENELERAEQKKAELEIQLTEKEHELQETKIQLEDNRNMMKRMESEMEKWPDTDFVQKQRNWKNNWQKKKKQLQEYKEKVKEMESLVEKTKDDVQRSRQASYDATDTGYFRAIQNDAERQTVKAKERLAFLEREVEKLKKDKQENVQIFEEILDEILPNIKDITEKTFTEAQEWIEAAATGKQREAWSIYFEPKIATEEKFKSLKEHCKKFCFVRNRKNHNISGLIQLKETLNIDKLIKLLRPNIYLNGRPKEDIEKWAMAAKFNEKDYFSINFTDETKKGGDKVACEIRK</sequence>
<dbReference type="InParanoid" id="K1Q2T2"/>
<proteinExistence type="predicted"/>
<dbReference type="AlphaFoldDB" id="K1Q2T2"/>
<dbReference type="HOGENOM" id="CLU_083122_0_0_1"/>
<accession>K1Q2T2</accession>
<gene>
    <name evidence="1" type="ORF">CGI_10019952</name>
</gene>
<name>K1Q2T2_MAGGI</name>
<reference evidence="1" key="1">
    <citation type="journal article" date="2012" name="Nature">
        <title>The oyster genome reveals stress adaptation and complexity of shell formation.</title>
        <authorList>
            <person name="Zhang G."/>
            <person name="Fang X."/>
            <person name="Guo X."/>
            <person name="Li L."/>
            <person name="Luo R."/>
            <person name="Xu F."/>
            <person name="Yang P."/>
            <person name="Zhang L."/>
            <person name="Wang X."/>
            <person name="Qi H."/>
            <person name="Xiong Z."/>
            <person name="Que H."/>
            <person name="Xie Y."/>
            <person name="Holland P.W."/>
            <person name="Paps J."/>
            <person name="Zhu Y."/>
            <person name="Wu F."/>
            <person name="Chen Y."/>
            <person name="Wang J."/>
            <person name="Peng C."/>
            <person name="Meng J."/>
            <person name="Yang L."/>
            <person name="Liu J."/>
            <person name="Wen B."/>
            <person name="Zhang N."/>
            <person name="Huang Z."/>
            <person name="Zhu Q."/>
            <person name="Feng Y."/>
            <person name="Mount A."/>
            <person name="Hedgecock D."/>
            <person name="Xu Z."/>
            <person name="Liu Y."/>
            <person name="Domazet-Loso T."/>
            <person name="Du Y."/>
            <person name="Sun X."/>
            <person name="Zhang S."/>
            <person name="Liu B."/>
            <person name="Cheng P."/>
            <person name="Jiang X."/>
            <person name="Li J."/>
            <person name="Fan D."/>
            <person name="Wang W."/>
            <person name="Fu W."/>
            <person name="Wang T."/>
            <person name="Wang B."/>
            <person name="Zhang J."/>
            <person name="Peng Z."/>
            <person name="Li Y."/>
            <person name="Li N."/>
            <person name="Wang J."/>
            <person name="Chen M."/>
            <person name="He Y."/>
            <person name="Tan F."/>
            <person name="Song X."/>
            <person name="Zheng Q."/>
            <person name="Huang R."/>
            <person name="Yang H."/>
            <person name="Du X."/>
            <person name="Chen L."/>
            <person name="Yang M."/>
            <person name="Gaffney P.M."/>
            <person name="Wang S."/>
            <person name="Luo L."/>
            <person name="She Z."/>
            <person name="Ming Y."/>
            <person name="Huang W."/>
            <person name="Zhang S."/>
            <person name="Huang B."/>
            <person name="Zhang Y."/>
            <person name="Qu T."/>
            <person name="Ni P."/>
            <person name="Miao G."/>
            <person name="Wang J."/>
            <person name="Wang Q."/>
            <person name="Steinberg C.E."/>
            <person name="Wang H."/>
            <person name="Li N."/>
            <person name="Qian L."/>
            <person name="Zhang G."/>
            <person name="Li Y."/>
            <person name="Yang H."/>
            <person name="Liu X."/>
            <person name="Wang J."/>
            <person name="Yin Y."/>
            <person name="Wang J."/>
        </authorList>
    </citation>
    <scope>NUCLEOTIDE SEQUENCE [LARGE SCALE GENOMIC DNA]</scope>
    <source>
        <strain evidence="1">05x7-T-G4-1.051#20</strain>
    </source>
</reference>
<organism evidence="1">
    <name type="scientific">Magallana gigas</name>
    <name type="common">Pacific oyster</name>
    <name type="synonym">Crassostrea gigas</name>
    <dbReference type="NCBI Taxonomy" id="29159"/>
    <lineage>
        <taxon>Eukaryota</taxon>
        <taxon>Metazoa</taxon>
        <taxon>Spiralia</taxon>
        <taxon>Lophotrochozoa</taxon>
        <taxon>Mollusca</taxon>
        <taxon>Bivalvia</taxon>
        <taxon>Autobranchia</taxon>
        <taxon>Pteriomorphia</taxon>
        <taxon>Ostreida</taxon>
        <taxon>Ostreoidea</taxon>
        <taxon>Ostreidae</taxon>
        <taxon>Magallana</taxon>
    </lineage>
</organism>
<protein>
    <submittedName>
        <fullName evidence="1">Uncharacterized protein</fullName>
    </submittedName>
</protein>
<evidence type="ECO:0000313" key="1">
    <source>
        <dbReference type="EMBL" id="EKC30717.1"/>
    </source>
</evidence>
<dbReference type="EMBL" id="JH817906">
    <property type="protein sequence ID" value="EKC30717.1"/>
    <property type="molecule type" value="Genomic_DNA"/>
</dbReference>